<gene>
    <name evidence="3" type="ORF">SAMN05216552_103680</name>
</gene>
<evidence type="ECO:0000259" key="2">
    <source>
        <dbReference type="Pfam" id="PF07859"/>
    </source>
</evidence>
<reference evidence="4" key="1">
    <citation type="submission" date="2016-10" db="EMBL/GenBank/DDBJ databases">
        <authorList>
            <person name="Varghese N."/>
            <person name="Submissions S."/>
        </authorList>
    </citation>
    <scope>NUCLEOTIDE SEQUENCE [LARGE SCALE GENOMIC DNA]</scope>
    <source>
        <strain evidence="4">CGMCC 1.11014</strain>
    </source>
</reference>
<dbReference type="EMBL" id="FPBO01000036">
    <property type="protein sequence ID" value="SFV12666.1"/>
    <property type="molecule type" value="Genomic_DNA"/>
</dbReference>
<keyword evidence="4" id="KW-1185">Reference proteome</keyword>
<dbReference type="GO" id="GO:0016787">
    <property type="term" value="F:hydrolase activity"/>
    <property type="evidence" value="ECO:0007669"/>
    <property type="project" value="UniProtKB-KW"/>
</dbReference>
<keyword evidence="1" id="KW-0378">Hydrolase</keyword>
<dbReference type="Gene3D" id="3.40.50.1820">
    <property type="entry name" value="alpha/beta hydrolase"/>
    <property type="match status" value="1"/>
</dbReference>
<accession>A0A1I7LSJ6</accession>
<dbReference type="Pfam" id="PF07859">
    <property type="entry name" value="Abhydrolase_3"/>
    <property type="match status" value="1"/>
</dbReference>
<dbReference type="RefSeq" id="WP_093559254.1">
    <property type="nucleotide sequence ID" value="NZ_FPBO01000036.1"/>
</dbReference>
<sequence>MDDYANIDPELAPALRAFQLQVGGALDLSDLPALRAGMLQMVAAATEASRGAAARPGPAALTVTEWVAPGADGAPGVPVRLYRPTATSAPLPVLLWVHGGGFVLGDAAQDDGLLRALAEQVPCAVAAVDYRLAPEHPHPAPLEDCYAALRWLAGQAAGLGLDPERIAVGGASAGGGLAACLALLARDRAEVRLACQLLLYPMLDDRNTAPAGPDCPDTVVWTRENNHTGWNALLSGRAGAAETSGYAAAARAERLAGLPPAYIAVGACDLFLDEDIAYARRLLHAGVATELRVYAGAYHGFDSIAGGTAAARRFIEDRDSYLRRMLRAEPVRARPCADIPLENKC</sequence>
<dbReference type="InterPro" id="IPR013094">
    <property type="entry name" value="AB_hydrolase_3"/>
</dbReference>
<name>A0A1I7LSJ6_9BURK</name>
<proteinExistence type="predicted"/>
<dbReference type="STRING" id="1035707.SAMN05216552_103680"/>
<dbReference type="AlphaFoldDB" id="A0A1I7LSJ6"/>
<evidence type="ECO:0000313" key="4">
    <source>
        <dbReference type="Proteomes" id="UP000199391"/>
    </source>
</evidence>
<dbReference type="InterPro" id="IPR050300">
    <property type="entry name" value="GDXG_lipolytic_enzyme"/>
</dbReference>
<organism evidence="3 4">
    <name type="scientific">Pseudoduganella namucuonensis</name>
    <dbReference type="NCBI Taxonomy" id="1035707"/>
    <lineage>
        <taxon>Bacteria</taxon>
        <taxon>Pseudomonadati</taxon>
        <taxon>Pseudomonadota</taxon>
        <taxon>Betaproteobacteria</taxon>
        <taxon>Burkholderiales</taxon>
        <taxon>Oxalobacteraceae</taxon>
        <taxon>Telluria group</taxon>
        <taxon>Pseudoduganella</taxon>
    </lineage>
</organism>
<dbReference type="InterPro" id="IPR029058">
    <property type="entry name" value="AB_hydrolase_fold"/>
</dbReference>
<dbReference type="SUPFAM" id="SSF53474">
    <property type="entry name" value="alpha/beta-Hydrolases"/>
    <property type="match status" value="1"/>
</dbReference>
<dbReference type="PANTHER" id="PTHR48081:SF8">
    <property type="entry name" value="ALPHA_BETA HYDROLASE FOLD-3 DOMAIN-CONTAINING PROTEIN-RELATED"/>
    <property type="match status" value="1"/>
</dbReference>
<evidence type="ECO:0000313" key="3">
    <source>
        <dbReference type="EMBL" id="SFV12666.1"/>
    </source>
</evidence>
<protein>
    <submittedName>
        <fullName evidence="3">Acetyl esterase/lipase</fullName>
    </submittedName>
</protein>
<dbReference type="OrthoDB" id="9794445at2"/>
<feature type="domain" description="Alpha/beta hydrolase fold-3" evidence="2">
    <location>
        <begin position="94"/>
        <end position="301"/>
    </location>
</feature>
<evidence type="ECO:0000256" key="1">
    <source>
        <dbReference type="ARBA" id="ARBA00022801"/>
    </source>
</evidence>
<dbReference type="PANTHER" id="PTHR48081">
    <property type="entry name" value="AB HYDROLASE SUPERFAMILY PROTEIN C4A8.06C"/>
    <property type="match status" value="1"/>
</dbReference>
<dbReference type="Proteomes" id="UP000199391">
    <property type="component" value="Unassembled WGS sequence"/>
</dbReference>